<organism evidence="17 18">
    <name type="scientific">Paenibacillus selenitireducens</name>
    <dbReference type="NCBI Taxonomy" id="1324314"/>
    <lineage>
        <taxon>Bacteria</taxon>
        <taxon>Bacillati</taxon>
        <taxon>Bacillota</taxon>
        <taxon>Bacilli</taxon>
        <taxon>Bacillales</taxon>
        <taxon>Paenibacillaceae</taxon>
        <taxon>Paenibacillus</taxon>
    </lineage>
</organism>
<dbReference type="InterPro" id="IPR000897">
    <property type="entry name" value="SRP54_GTPase_dom"/>
</dbReference>
<comment type="function">
    <text evidence="12">Necessary for flagellar biosynthesis. May be involved in translocation of the flagellum.</text>
</comment>
<dbReference type="InterPro" id="IPR027417">
    <property type="entry name" value="P-loop_NTPase"/>
</dbReference>
<evidence type="ECO:0000256" key="10">
    <source>
        <dbReference type="ARBA" id="ARBA00023136"/>
    </source>
</evidence>
<protein>
    <recommendedName>
        <fullName evidence="3 13">Flagellar biosynthesis protein FlhF</fullName>
    </recommendedName>
</protein>
<evidence type="ECO:0000256" key="13">
    <source>
        <dbReference type="NCBIfam" id="TIGR03499"/>
    </source>
</evidence>
<dbReference type="RefSeq" id="WP_078499353.1">
    <property type="nucleotide sequence ID" value="NZ_MSZX01000005.1"/>
</dbReference>
<keyword evidence="11" id="KW-1006">Bacterial flagellum protein export</keyword>
<evidence type="ECO:0000313" key="18">
    <source>
        <dbReference type="Proteomes" id="UP000190188"/>
    </source>
</evidence>
<reference evidence="17 18" key="1">
    <citation type="submission" date="2017-01" db="EMBL/GenBank/DDBJ databases">
        <title>Genome analysis of Paenibacillus selenitrireducens ES3-24.</title>
        <authorList>
            <person name="Xu D."/>
            <person name="Yao R."/>
            <person name="Zheng S."/>
        </authorList>
    </citation>
    <scope>NUCLEOTIDE SEQUENCE [LARGE SCALE GENOMIC DNA]</scope>
    <source>
        <strain evidence="17 18">ES3-24</strain>
    </source>
</reference>
<dbReference type="Gene3D" id="3.40.50.300">
    <property type="entry name" value="P-loop containing nucleotide triphosphate hydrolases"/>
    <property type="match status" value="1"/>
</dbReference>
<dbReference type="SUPFAM" id="SSF52540">
    <property type="entry name" value="P-loop containing nucleoside triphosphate hydrolases"/>
    <property type="match status" value="1"/>
</dbReference>
<dbReference type="OrthoDB" id="9778554at2"/>
<feature type="compositionally biased region" description="Polar residues" evidence="14">
    <location>
        <begin position="110"/>
        <end position="127"/>
    </location>
</feature>
<dbReference type="InterPro" id="IPR047040">
    <property type="entry name" value="FlhF__GTPase_dom"/>
</dbReference>
<evidence type="ECO:0000256" key="11">
    <source>
        <dbReference type="ARBA" id="ARBA00023225"/>
    </source>
</evidence>
<dbReference type="GO" id="GO:0015031">
    <property type="term" value="P:protein transport"/>
    <property type="evidence" value="ECO:0007669"/>
    <property type="project" value="UniProtKB-KW"/>
</dbReference>
<evidence type="ECO:0000259" key="16">
    <source>
        <dbReference type="SMART" id="SM00962"/>
    </source>
</evidence>
<keyword evidence="6" id="KW-0547">Nucleotide-binding</keyword>
<dbReference type="InterPro" id="IPR020006">
    <property type="entry name" value="FlhF"/>
</dbReference>
<evidence type="ECO:0000256" key="5">
    <source>
        <dbReference type="ARBA" id="ARBA00022475"/>
    </source>
</evidence>
<evidence type="ECO:0000256" key="7">
    <source>
        <dbReference type="ARBA" id="ARBA00022795"/>
    </source>
</evidence>
<evidence type="ECO:0000256" key="12">
    <source>
        <dbReference type="ARBA" id="ARBA00025337"/>
    </source>
</evidence>
<dbReference type="GO" id="GO:0006614">
    <property type="term" value="P:SRP-dependent cotranslational protein targeting to membrane"/>
    <property type="evidence" value="ECO:0007669"/>
    <property type="project" value="UniProtKB-UniRule"/>
</dbReference>
<comment type="subcellular location">
    <subcellularLocation>
        <location evidence="1">Cell membrane</location>
        <topology evidence="1">Peripheral membrane protein</topology>
        <orientation evidence="1">Cytoplasmic side</orientation>
    </subcellularLocation>
</comment>
<dbReference type="Proteomes" id="UP000190188">
    <property type="component" value="Unassembled WGS sequence"/>
</dbReference>
<accession>A0A1T2XCJ5</accession>
<dbReference type="PANTHER" id="PTHR43134">
    <property type="entry name" value="SIGNAL RECOGNITION PARTICLE RECEPTOR SUBUNIT ALPHA"/>
    <property type="match status" value="1"/>
</dbReference>
<dbReference type="GO" id="GO:0044781">
    <property type="term" value="P:bacterial-type flagellum organization"/>
    <property type="evidence" value="ECO:0007669"/>
    <property type="project" value="UniProtKB-UniRule"/>
</dbReference>
<feature type="region of interest" description="Disordered" evidence="14">
    <location>
        <begin position="110"/>
        <end position="156"/>
    </location>
</feature>
<dbReference type="FunFam" id="3.40.50.300:FF:000695">
    <property type="entry name" value="Flagellar biosynthesis regulator FlhF"/>
    <property type="match status" value="1"/>
</dbReference>
<keyword evidence="17" id="KW-0966">Cell projection</keyword>
<feature type="domain" description="AAA+ ATPase" evidence="15">
    <location>
        <begin position="252"/>
        <end position="421"/>
    </location>
</feature>
<evidence type="ECO:0000256" key="6">
    <source>
        <dbReference type="ARBA" id="ARBA00022741"/>
    </source>
</evidence>
<keyword evidence="5" id="KW-1003">Cell membrane</keyword>
<dbReference type="Pfam" id="PF00448">
    <property type="entry name" value="SRP54"/>
    <property type="match status" value="1"/>
</dbReference>
<keyword evidence="10" id="KW-0472">Membrane</keyword>
<dbReference type="NCBIfam" id="TIGR03499">
    <property type="entry name" value="FlhF"/>
    <property type="match status" value="1"/>
</dbReference>
<dbReference type="AlphaFoldDB" id="A0A1T2XCJ5"/>
<sequence>MKIKRYIVETMPSAMQQIRADLGNDAVILSTKDLYVGGFLGMFRKKRIEVVAAVDKTSTPTKSSESRPVRAVPPSQPRTAEAQEAAVASLIAAASSTPRMSTAATAYRTAQNQHDPVDAQQQSQPESQMRRPSEPIVTDSTSPREPIPSLMKNQTTSREDQIFDELRQVRETLAKLSQRSGNNDEDEFAQPILALLDEQDINADIFTQWLEQYKELTDLNDEERSADHFGSFVKDQMRTLIQEMAPEGIRSTTHVVYVAGPTGVGKTTTIAKLAAEQLFRHQRKVGFITSDTYRIAAVEQLRTYATILNIPLEVVNSPADFMRAMKSLEHCDLIFMDTAGRNFRNELLVSELNSLLKPMDSSETYVVLSLTSKYRDMAKIVGHFQKYQLDKVIFTKMDETASMGAIINVIHDYHLKLSYITNGQNVPEDIAIIDPEQLVQRILGEHTNG</sequence>
<dbReference type="EMBL" id="MSZX01000005">
    <property type="protein sequence ID" value="OPA77611.1"/>
    <property type="molecule type" value="Genomic_DNA"/>
</dbReference>
<dbReference type="GO" id="GO:0005886">
    <property type="term" value="C:plasma membrane"/>
    <property type="evidence" value="ECO:0007669"/>
    <property type="project" value="UniProtKB-SubCell"/>
</dbReference>
<keyword evidence="9" id="KW-0342">GTP-binding</keyword>
<gene>
    <name evidence="17" type="ORF">BVG16_14290</name>
</gene>
<dbReference type="SMART" id="SM00382">
    <property type="entry name" value="AAA"/>
    <property type="match status" value="1"/>
</dbReference>
<evidence type="ECO:0000256" key="8">
    <source>
        <dbReference type="ARBA" id="ARBA00022927"/>
    </source>
</evidence>
<keyword evidence="8" id="KW-0653">Protein transport</keyword>
<proteinExistence type="inferred from homology"/>
<comment type="caution">
    <text evidence="17">The sequence shown here is derived from an EMBL/GenBank/DDBJ whole genome shotgun (WGS) entry which is preliminary data.</text>
</comment>
<dbReference type="PANTHER" id="PTHR43134:SF3">
    <property type="entry name" value="FLAGELLAR BIOSYNTHESIS PROTEIN FLHF"/>
    <property type="match status" value="1"/>
</dbReference>
<dbReference type="Gene3D" id="1.20.120.1380">
    <property type="entry name" value="Flagellar FlhF biosynthesis protein, N domain"/>
    <property type="match status" value="1"/>
</dbReference>
<dbReference type="InterPro" id="IPR003593">
    <property type="entry name" value="AAA+_ATPase"/>
</dbReference>
<dbReference type="GO" id="GO:0005047">
    <property type="term" value="F:signal recognition particle binding"/>
    <property type="evidence" value="ECO:0007669"/>
    <property type="project" value="TreeGrafter"/>
</dbReference>
<keyword evidence="17" id="KW-0969">Cilium</keyword>
<comment type="similarity">
    <text evidence="2">Belongs to the GTP-binding SRP family.</text>
</comment>
<dbReference type="SMART" id="SM00962">
    <property type="entry name" value="SRP54"/>
    <property type="match status" value="1"/>
</dbReference>
<feature type="domain" description="SRP54-type proteins GTP-binding" evidence="16">
    <location>
        <begin position="253"/>
        <end position="444"/>
    </location>
</feature>
<keyword evidence="18" id="KW-1185">Reference proteome</keyword>
<name>A0A1T2XCJ5_9BACL</name>
<evidence type="ECO:0000259" key="15">
    <source>
        <dbReference type="SMART" id="SM00382"/>
    </source>
</evidence>
<evidence type="ECO:0000256" key="14">
    <source>
        <dbReference type="SAM" id="MobiDB-lite"/>
    </source>
</evidence>
<evidence type="ECO:0000256" key="1">
    <source>
        <dbReference type="ARBA" id="ARBA00004413"/>
    </source>
</evidence>
<feature type="region of interest" description="Disordered" evidence="14">
    <location>
        <begin position="57"/>
        <end position="80"/>
    </location>
</feature>
<evidence type="ECO:0000256" key="2">
    <source>
        <dbReference type="ARBA" id="ARBA00008531"/>
    </source>
</evidence>
<evidence type="ECO:0000256" key="3">
    <source>
        <dbReference type="ARBA" id="ARBA00014919"/>
    </source>
</evidence>
<dbReference type="GO" id="GO:0003924">
    <property type="term" value="F:GTPase activity"/>
    <property type="evidence" value="ECO:0007669"/>
    <property type="project" value="UniProtKB-UniRule"/>
</dbReference>
<keyword evidence="7" id="KW-1005">Bacterial flagellum biogenesis</keyword>
<evidence type="ECO:0000256" key="4">
    <source>
        <dbReference type="ARBA" id="ARBA00022448"/>
    </source>
</evidence>
<dbReference type="STRING" id="1324314.BVG16_14290"/>
<keyword evidence="4" id="KW-0813">Transport</keyword>
<dbReference type="GO" id="GO:0005525">
    <property type="term" value="F:GTP binding"/>
    <property type="evidence" value="ECO:0007669"/>
    <property type="project" value="UniProtKB-UniRule"/>
</dbReference>
<dbReference type="CDD" id="cd17873">
    <property type="entry name" value="FlhF"/>
    <property type="match status" value="1"/>
</dbReference>
<keyword evidence="17" id="KW-0282">Flagellum</keyword>
<evidence type="ECO:0000256" key="9">
    <source>
        <dbReference type="ARBA" id="ARBA00023134"/>
    </source>
</evidence>
<evidence type="ECO:0000313" key="17">
    <source>
        <dbReference type="EMBL" id="OPA77611.1"/>
    </source>
</evidence>